<evidence type="ECO:0000256" key="1">
    <source>
        <dbReference type="ARBA" id="ARBA00004651"/>
    </source>
</evidence>
<feature type="domain" description="ABC3 transporter permease C-terminal" evidence="12">
    <location>
        <begin position="177"/>
        <end position="279"/>
    </location>
</feature>
<evidence type="ECO:0000256" key="4">
    <source>
        <dbReference type="ARBA" id="ARBA00022475"/>
    </source>
</evidence>
<comment type="caution">
    <text evidence="14">The sequence shown here is derived from an EMBL/GenBank/DDBJ whole genome shotgun (WGS) entry which is preliminary data.</text>
</comment>
<evidence type="ECO:0000256" key="10">
    <source>
        <dbReference type="PIRNR" id="PIRNR003097"/>
    </source>
</evidence>
<evidence type="ECO:0000256" key="9">
    <source>
        <dbReference type="ARBA" id="ARBA00023306"/>
    </source>
</evidence>
<dbReference type="Pfam" id="PF02687">
    <property type="entry name" value="FtsX"/>
    <property type="match status" value="1"/>
</dbReference>
<comment type="similarity">
    <text evidence="2 10">Belongs to the ABC-4 integral membrane protein family. FtsX subfamily.</text>
</comment>
<evidence type="ECO:0000259" key="13">
    <source>
        <dbReference type="Pfam" id="PF18075"/>
    </source>
</evidence>
<dbReference type="Proteomes" id="UP000739538">
    <property type="component" value="Unassembled WGS sequence"/>
</dbReference>
<keyword evidence="5 10" id="KW-0132">Cell division</keyword>
<feature type="transmembrane region" description="Helical" evidence="11">
    <location>
        <begin position="172"/>
        <end position="198"/>
    </location>
</feature>
<dbReference type="EMBL" id="JAGQHS010000002">
    <property type="protein sequence ID" value="MCA9754347.1"/>
    <property type="molecule type" value="Genomic_DNA"/>
</dbReference>
<gene>
    <name evidence="14" type="ORF">KDA27_00985</name>
</gene>
<dbReference type="Pfam" id="PF18075">
    <property type="entry name" value="FtsX_ECD"/>
    <property type="match status" value="1"/>
</dbReference>
<keyword evidence="7 11" id="KW-1133">Transmembrane helix</keyword>
<evidence type="ECO:0000256" key="5">
    <source>
        <dbReference type="ARBA" id="ARBA00022618"/>
    </source>
</evidence>
<keyword evidence="6 11" id="KW-0812">Transmembrane</keyword>
<dbReference type="InterPro" id="IPR040690">
    <property type="entry name" value="FtsX_ECD"/>
</dbReference>
<name>A0A956N8Y8_UNCEI</name>
<evidence type="ECO:0000256" key="8">
    <source>
        <dbReference type="ARBA" id="ARBA00023136"/>
    </source>
</evidence>
<accession>A0A956N8Y8</accession>
<reference evidence="14" key="1">
    <citation type="submission" date="2020-04" db="EMBL/GenBank/DDBJ databases">
        <authorList>
            <person name="Zhang T."/>
        </authorList>
    </citation>
    <scope>NUCLEOTIDE SEQUENCE</scope>
    <source>
        <strain evidence="14">HKST-UBA02</strain>
    </source>
</reference>
<evidence type="ECO:0000256" key="6">
    <source>
        <dbReference type="ARBA" id="ARBA00022692"/>
    </source>
</evidence>
<feature type="transmembrane region" description="Helical" evidence="11">
    <location>
        <begin position="219"/>
        <end position="240"/>
    </location>
</feature>
<keyword evidence="9 10" id="KW-0131">Cell cycle</keyword>
<organism evidence="14 15">
    <name type="scientific">Eiseniibacteriota bacterium</name>
    <dbReference type="NCBI Taxonomy" id="2212470"/>
    <lineage>
        <taxon>Bacteria</taxon>
        <taxon>Candidatus Eiseniibacteriota</taxon>
    </lineage>
</organism>
<feature type="domain" description="FtsX extracellular" evidence="13">
    <location>
        <begin position="59"/>
        <end position="153"/>
    </location>
</feature>
<protein>
    <recommendedName>
        <fullName evidence="3 10">Cell division protein FtsX</fullName>
    </recommendedName>
</protein>
<evidence type="ECO:0000256" key="2">
    <source>
        <dbReference type="ARBA" id="ARBA00007379"/>
    </source>
</evidence>
<evidence type="ECO:0000259" key="12">
    <source>
        <dbReference type="Pfam" id="PF02687"/>
    </source>
</evidence>
<dbReference type="GO" id="GO:0005886">
    <property type="term" value="C:plasma membrane"/>
    <property type="evidence" value="ECO:0007669"/>
    <property type="project" value="UniProtKB-SubCell"/>
</dbReference>
<reference evidence="14" key="2">
    <citation type="journal article" date="2021" name="Microbiome">
        <title>Successional dynamics and alternative stable states in a saline activated sludge microbial community over 9 years.</title>
        <authorList>
            <person name="Wang Y."/>
            <person name="Ye J."/>
            <person name="Ju F."/>
            <person name="Liu L."/>
            <person name="Boyd J.A."/>
            <person name="Deng Y."/>
            <person name="Parks D.H."/>
            <person name="Jiang X."/>
            <person name="Yin X."/>
            <person name="Woodcroft B.J."/>
            <person name="Tyson G.W."/>
            <person name="Hugenholtz P."/>
            <person name="Polz M.F."/>
            <person name="Zhang T."/>
        </authorList>
    </citation>
    <scope>NUCLEOTIDE SEQUENCE</scope>
    <source>
        <strain evidence="14">HKST-UBA02</strain>
    </source>
</reference>
<feature type="transmembrane region" description="Helical" evidence="11">
    <location>
        <begin position="21"/>
        <end position="44"/>
    </location>
</feature>
<keyword evidence="4 10" id="KW-1003">Cell membrane</keyword>
<evidence type="ECO:0000256" key="3">
    <source>
        <dbReference type="ARBA" id="ARBA00021907"/>
    </source>
</evidence>
<dbReference type="PANTHER" id="PTHR47755:SF1">
    <property type="entry name" value="CELL DIVISION PROTEIN FTSX"/>
    <property type="match status" value="1"/>
</dbReference>
<dbReference type="InterPro" id="IPR003838">
    <property type="entry name" value="ABC3_permease_C"/>
</dbReference>
<dbReference type="Gene3D" id="3.30.70.3040">
    <property type="match status" value="1"/>
</dbReference>
<dbReference type="InterPro" id="IPR004513">
    <property type="entry name" value="FtsX"/>
</dbReference>
<keyword evidence="8 10" id="KW-0472">Membrane</keyword>
<proteinExistence type="inferred from homology"/>
<evidence type="ECO:0000256" key="7">
    <source>
        <dbReference type="ARBA" id="ARBA00022989"/>
    </source>
</evidence>
<evidence type="ECO:0000256" key="11">
    <source>
        <dbReference type="SAM" id="Phobius"/>
    </source>
</evidence>
<dbReference type="GO" id="GO:0051301">
    <property type="term" value="P:cell division"/>
    <property type="evidence" value="ECO:0007669"/>
    <property type="project" value="UniProtKB-KW"/>
</dbReference>
<dbReference type="PIRSF" id="PIRSF003097">
    <property type="entry name" value="FtsX"/>
    <property type="match status" value="1"/>
</dbReference>
<sequence>MNQIRFFATEAWDYLVRGRGTSLASVVALCAVFFLFGLVLLITFNVRRAAEGLEARKGLTVFLAPGVSEERAKELVNVLEGFGEIASVTFVSKDDALEDLERDLGDFPIGTALGDNPLPHSLLVEMDPAARSRDGAATALAHELGSYEEVDEVVYGEAWMESLEHNLRVVRIANLTVGILSAFAVVLVLLTTLRLLFVGRKDTLRILKVVGATDQFLRMPFLFLGALQCLLAGALALVSLEGARVFFEALFPGVVPLPVGARLTFLFGSAVLGCIASFVAIEPSLRKLEQDNDEVMR</sequence>
<dbReference type="AlphaFoldDB" id="A0A956N8Y8"/>
<evidence type="ECO:0000313" key="14">
    <source>
        <dbReference type="EMBL" id="MCA9754347.1"/>
    </source>
</evidence>
<comment type="subcellular location">
    <subcellularLocation>
        <location evidence="1">Cell membrane</location>
        <topology evidence="1">Multi-pass membrane protein</topology>
    </subcellularLocation>
</comment>
<dbReference type="PANTHER" id="PTHR47755">
    <property type="entry name" value="CELL DIVISION PROTEIN FTSX"/>
    <property type="match status" value="1"/>
</dbReference>
<feature type="transmembrane region" description="Helical" evidence="11">
    <location>
        <begin position="260"/>
        <end position="281"/>
    </location>
</feature>
<evidence type="ECO:0000313" key="15">
    <source>
        <dbReference type="Proteomes" id="UP000739538"/>
    </source>
</evidence>